<sequence length="108" mass="12430">MSQDLDLKLIVRVEPGSLGPDGLDHVEAFCEVANKVFSKVDYIQLSFTIVPRYDKALPELELLMNDVTLPEQRATLLLDKLHVTFDQVEEEVMERISKLIDRFLGHKY</sequence>
<protein>
    <submittedName>
        <fullName evidence="1">Uncharacterized protein</fullName>
    </submittedName>
</protein>
<dbReference type="Proteomes" id="UP000239007">
    <property type="component" value="Unassembled WGS sequence"/>
</dbReference>
<comment type="caution">
    <text evidence="1">The sequence shown here is derived from an EMBL/GenBank/DDBJ whole genome shotgun (WGS) entry which is preliminary data.</text>
</comment>
<dbReference type="RefSeq" id="WP_105052875.1">
    <property type="nucleotide sequence ID" value="NZ_BMYG01000001.1"/>
</dbReference>
<reference evidence="1 2" key="1">
    <citation type="submission" date="2016-12" db="EMBL/GenBank/DDBJ databases">
        <title>Diversity of luminous bacteria.</title>
        <authorList>
            <person name="Yoshizawa S."/>
            <person name="Kogure K."/>
        </authorList>
    </citation>
    <scope>NUCLEOTIDE SEQUENCE [LARGE SCALE GENOMIC DNA]</scope>
    <source>
        <strain evidence="1 2">SA4-48</strain>
    </source>
</reference>
<accession>A0A2S7UYM7</accession>
<gene>
    <name evidence="1" type="ORF">BTO11_12300</name>
</gene>
<organism evidence="1 2">
    <name type="scientific">Psychrosphaera saromensis</name>
    <dbReference type="NCBI Taxonomy" id="716813"/>
    <lineage>
        <taxon>Bacteria</taxon>
        <taxon>Pseudomonadati</taxon>
        <taxon>Pseudomonadota</taxon>
        <taxon>Gammaproteobacteria</taxon>
        <taxon>Alteromonadales</taxon>
        <taxon>Pseudoalteromonadaceae</taxon>
        <taxon>Psychrosphaera</taxon>
    </lineage>
</organism>
<proteinExistence type="predicted"/>
<dbReference type="OrthoDB" id="5768421at2"/>
<name>A0A2S7UYM7_9GAMM</name>
<evidence type="ECO:0000313" key="2">
    <source>
        <dbReference type="Proteomes" id="UP000239007"/>
    </source>
</evidence>
<keyword evidence="2" id="KW-1185">Reference proteome</keyword>
<dbReference type="EMBL" id="MSCH01000003">
    <property type="protein sequence ID" value="PQJ54360.1"/>
    <property type="molecule type" value="Genomic_DNA"/>
</dbReference>
<dbReference type="AlphaFoldDB" id="A0A2S7UYM7"/>
<evidence type="ECO:0000313" key="1">
    <source>
        <dbReference type="EMBL" id="PQJ54360.1"/>
    </source>
</evidence>